<evidence type="ECO:0008006" key="3">
    <source>
        <dbReference type="Google" id="ProtNLM"/>
    </source>
</evidence>
<evidence type="ECO:0000313" key="1">
    <source>
        <dbReference type="EMBL" id="CAL0318885.1"/>
    </source>
</evidence>
<dbReference type="AlphaFoldDB" id="A0AAV1XCC5"/>
<dbReference type="SUPFAM" id="SSF52058">
    <property type="entry name" value="L domain-like"/>
    <property type="match status" value="1"/>
</dbReference>
<evidence type="ECO:0000313" key="2">
    <source>
        <dbReference type="Proteomes" id="UP001497480"/>
    </source>
</evidence>
<protein>
    <recommendedName>
        <fullName evidence="3">Leucine-rich repeat domain, L domain-containing protein</fullName>
    </recommendedName>
</protein>
<dbReference type="Proteomes" id="UP001497480">
    <property type="component" value="Unassembled WGS sequence"/>
</dbReference>
<dbReference type="PANTHER" id="PTHR11017:SF573">
    <property type="entry name" value="ADP-RIBOSYL CYCLASE_CYCLIC ADP-RIBOSE HYDROLASE"/>
    <property type="match status" value="1"/>
</dbReference>
<dbReference type="InterPro" id="IPR001611">
    <property type="entry name" value="Leu-rich_rpt"/>
</dbReference>
<dbReference type="InterPro" id="IPR032675">
    <property type="entry name" value="LRR_dom_sf"/>
</dbReference>
<dbReference type="PANTHER" id="PTHR11017">
    <property type="entry name" value="LEUCINE-RICH REPEAT-CONTAINING PROTEIN"/>
    <property type="match status" value="1"/>
</dbReference>
<name>A0AAV1XCC5_LUPLU</name>
<sequence>MCNIRLVIIKCDLHLQIGLKCLSSSLQVVIWNQYPFKALPLDVQLDELVYLEMRNIKIEKLWNGTNFFRKLKHINLSDSNDLIESPDISGVSNLKELYLEHCTKLVKVHYSVGLHKKLEKMSFCGCLSLETLPSKMEMCSLKYLNLSICTNLRRLPNFDETMKCLSELYLKFCSNLVSLPNTISNLKSLKVLNITGCDTIDRLPTNINENKALEDLDMNYTSIREIDSSLFHLENLKRLSFQGCSGPSYKPQCKLLTPLWNCWREIYQIINTESLILPRSISNLSSLTSLDLRYCKLKSLPEDIGHLPSLELLDLRGNVDLTLHLASIANLSKLRVLSFDGNMNGSRTLLPTHVFIYLQDSSEDVSVVNGPKLWKLFKSYCNDDEHIEV</sequence>
<dbReference type="GO" id="GO:0006952">
    <property type="term" value="P:defense response"/>
    <property type="evidence" value="ECO:0007669"/>
    <property type="project" value="InterPro"/>
</dbReference>
<dbReference type="EMBL" id="CAXHTB010000013">
    <property type="protein sequence ID" value="CAL0318885.1"/>
    <property type="molecule type" value="Genomic_DNA"/>
</dbReference>
<dbReference type="Gene3D" id="3.80.10.10">
    <property type="entry name" value="Ribonuclease Inhibitor"/>
    <property type="match status" value="3"/>
</dbReference>
<accession>A0AAV1XCC5</accession>
<proteinExistence type="predicted"/>
<dbReference type="Pfam" id="PF13855">
    <property type="entry name" value="LRR_8"/>
    <property type="match status" value="1"/>
</dbReference>
<dbReference type="InterPro" id="IPR044974">
    <property type="entry name" value="Disease_R_plants"/>
</dbReference>
<organism evidence="1 2">
    <name type="scientific">Lupinus luteus</name>
    <name type="common">European yellow lupine</name>
    <dbReference type="NCBI Taxonomy" id="3873"/>
    <lineage>
        <taxon>Eukaryota</taxon>
        <taxon>Viridiplantae</taxon>
        <taxon>Streptophyta</taxon>
        <taxon>Embryophyta</taxon>
        <taxon>Tracheophyta</taxon>
        <taxon>Spermatophyta</taxon>
        <taxon>Magnoliopsida</taxon>
        <taxon>eudicotyledons</taxon>
        <taxon>Gunneridae</taxon>
        <taxon>Pentapetalae</taxon>
        <taxon>rosids</taxon>
        <taxon>fabids</taxon>
        <taxon>Fabales</taxon>
        <taxon>Fabaceae</taxon>
        <taxon>Papilionoideae</taxon>
        <taxon>50 kb inversion clade</taxon>
        <taxon>genistoids sensu lato</taxon>
        <taxon>core genistoids</taxon>
        <taxon>Genisteae</taxon>
        <taxon>Lupinus</taxon>
    </lineage>
</organism>
<reference evidence="1 2" key="1">
    <citation type="submission" date="2024-03" db="EMBL/GenBank/DDBJ databases">
        <authorList>
            <person name="Martinez-Hernandez J."/>
        </authorList>
    </citation>
    <scope>NUCLEOTIDE SEQUENCE [LARGE SCALE GENOMIC DNA]</scope>
</reference>
<comment type="caution">
    <text evidence="1">The sequence shown here is derived from an EMBL/GenBank/DDBJ whole genome shotgun (WGS) entry which is preliminary data.</text>
</comment>
<keyword evidence="2" id="KW-1185">Reference proteome</keyword>
<gene>
    <name evidence="1" type="ORF">LLUT_LOCUS19945</name>
</gene>